<gene>
    <name evidence="2" type="ORF">Q9312_04430</name>
</gene>
<dbReference type="RefSeq" id="WP_309203369.1">
    <property type="nucleotide sequence ID" value="NZ_CP133548.1"/>
</dbReference>
<protein>
    <submittedName>
        <fullName evidence="2">Uncharacterized protein</fullName>
    </submittedName>
</protein>
<feature type="compositionally biased region" description="Basic and acidic residues" evidence="1">
    <location>
        <begin position="19"/>
        <end position="36"/>
    </location>
</feature>
<sequence length="113" mass="12635">MTTELSPLSAFINPNSTNLRRDVSTATAERGEDGSKGRQAVETSEQVERRPSQDEVRRAETIERITAENSRLRRDDNSDLGFKAQQAVAQFSSVENQNEQEARSYVLGIDTFA</sequence>
<dbReference type="AlphaFoldDB" id="A0AA51X8K2"/>
<proteinExistence type="predicted"/>
<reference evidence="2 3" key="1">
    <citation type="submission" date="2023-08" db="EMBL/GenBank/DDBJ databases">
        <title>Pleionea litopenaei sp. nov., isolated from stomach of juvenile Litopenaeus vannamei.</title>
        <authorList>
            <person name="Rho A.M."/>
            <person name="Hwang C.Y."/>
        </authorList>
    </citation>
    <scope>NUCLEOTIDE SEQUENCE [LARGE SCALE GENOMIC DNA]</scope>
    <source>
        <strain evidence="2 3">HL-JVS1</strain>
    </source>
</reference>
<evidence type="ECO:0000313" key="3">
    <source>
        <dbReference type="Proteomes" id="UP001239782"/>
    </source>
</evidence>
<accession>A0AA51X8K2</accession>
<feature type="compositionally biased region" description="Polar residues" evidence="1">
    <location>
        <begin position="1"/>
        <end position="18"/>
    </location>
</feature>
<feature type="compositionally biased region" description="Basic and acidic residues" evidence="1">
    <location>
        <begin position="46"/>
        <end position="58"/>
    </location>
</feature>
<dbReference type="KEGG" id="plei:Q9312_04430"/>
<evidence type="ECO:0000256" key="1">
    <source>
        <dbReference type="SAM" id="MobiDB-lite"/>
    </source>
</evidence>
<dbReference type="EMBL" id="CP133548">
    <property type="protein sequence ID" value="WMS88165.1"/>
    <property type="molecule type" value="Genomic_DNA"/>
</dbReference>
<feature type="region of interest" description="Disordered" evidence="1">
    <location>
        <begin position="1"/>
        <end position="58"/>
    </location>
</feature>
<dbReference type="Proteomes" id="UP001239782">
    <property type="component" value="Chromosome"/>
</dbReference>
<organism evidence="2 3">
    <name type="scientific">Pleionea litopenaei</name>
    <dbReference type="NCBI Taxonomy" id="3070815"/>
    <lineage>
        <taxon>Bacteria</taxon>
        <taxon>Pseudomonadati</taxon>
        <taxon>Pseudomonadota</taxon>
        <taxon>Gammaproteobacteria</taxon>
        <taxon>Oceanospirillales</taxon>
        <taxon>Pleioneaceae</taxon>
        <taxon>Pleionea</taxon>
    </lineage>
</organism>
<evidence type="ECO:0000313" key="2">
    <source>
        <dbReference type="EMBL" id="WMS88165.1"/>
    </source>
</evidence>
<name>A0AA51X8K2_9GAMM</name>
<keyword evidence="3" id="KW-1185">Reference proteome</keyword>